<keyword evidence="6" id="KW-1185">Reference proteome</keyword>
<proteinExistence type="predicted"/>
<protein>
    <submittedName>
        <fullName evidence="5">ABC-2 type transport system ATP-binding protein</fullName>
    </submittedName>
</protein>
<dbReference type="AlphaFoldDB" id="A0A1H4LPL7"/>
<dbReference type="PANTHER" id="PTHR42939">
    <property type="entry name" value="ABC TRANSPORTER ATP-BINDING PROTEIN ALBC-RELATED"/>
    <property type="match status" value="1"/>
</dbReference>
<evidence type="ECO:0000313" key="5">
    <source>
        <dbReference type="EMBL" id="SEB72544.1"/>
    </source>
</evidence>
<keyword evidence="1" id="KW-0813">Transport</keyword>
<gene>
    <name evidence="5" type="ORF">SAMN04490356_1434</name>
</gene>
<dbReference type="EMBL" id="FNST01000002">
    <property type="protein sequence ID" value="SEB72544.1"/>
    <property type="molecule type" value="Genomic_DNA"/>
</dbReference>
<evidence type="ECO:0000256" key="1">
    <source>
        <dbReference type="ARBA" id="ARBA00022448"/>
    </source>
</evidence>
<evidence type="ECO:0000313" key="6">
    <source>
        <dbReference type="Proteomes" id="UP000198609"/>
    </source>
</evidence>
<keyword evidence="2" id="KW-0547">Nucleotide-binding</keyword>
<dbReference type="InterPro" id="IPR027417">
    <property type="entry name" value="P-loop_NTPase"/>
</dbReference>
<dbReference type="PROSITE" id="PS50893">
    <property type="entry name" value="ABC_TRANSPORTER_2"/>
    <property type="match status" value="1"/>
</dbReference>
<name>A0A1H4LPL7_STRMJ</name>
<dbReference type="SUPFAM" id="SSF52540">
    <property type="entry name" value="P-loop containing nucleoside triphosphate hydrolases"/>
    <property type="match status" value="1"/>
</dbReference>
<evidence type="ECO:0000256" key="2">
    <source>
        <dbReference type="ARBA" id="ARBA00022741"/>
    </source>
</evidence>
<organism evidence="5 6">
    <name type="scientific">Streptomyces melanosporofaciens</name>
    <dbReference type="NCBI Taxonomy" id="67327"/>
    <lineage>
        <taxon>Bacteria</taxon>
        <taxon>Bacillati</taxon>
        <taxon>Actinomycetota</taxon>
        <taxon>Actinomycetes</taxon>
        <taxon>Kitasatosporales</taxon>
        <taxon>Streptomycetaceae</taxon>
        <taxon>Streptomyces</taxon>
        <taxon>Streptomyces violaceusniger group</taxon>
    </lineage>
</organism>
<dbReference type="InterPro" id="IPR003439">
    <property type="entry name" value="ABC_transporter-like_ATP-bd"/>
</dbReference>
<feature type="domain" description="ABC transporter" evidence="4">
    <location>
        <begin position="11"/>
        <end position="235"/>
    </location>
</feature>
<dbReference type="CDD" id="cd03230">
    <property type="entry name" value="ABC_DR_subfamily_A"/>
    <property type="match status" value="1"/>
</dbReference>
<dbReference type="Gene3D" id="3.40.50.300">
    <property type="entry name" value="P-loop containing nucleotide triphosphate hydrolases"/>
    <property type="match status" value="1"/>
</dbReference>
<evidence type="ECO:0000259" key="4">
    <source>
        <dbReference type="PROSITE" id="PS50893"/>
    </source>
</evidence>
<evidence type="ECO:0000256" key="3">
    <source>
        <dbReference type="ARBA" id="ARBA00022840"/>
    </source>
</evidence>
<dbReference type="PROSITE" id="PS00211">
    <property type="entry name" value="ABC_TRANSPORTER_1"/>
    <property type="match status" value="1"/>
</dbReference>
<dbReference type="RefSeq" id="WP_093461015.1">
    <property type="nucleotide sequence ID" value="NZ_FNST01000002.1"/>
</dbReference>
<dbReference type="Pfam" id="PF00005">
    <property type="entry name" value="ABC_tran"/>
    <property type="match status" value="1"/>
</dbReference>
<dbReference type="Proteomes" id="UP000198609">
    <property type="component" value="Unassembled WGS sequence"/>
</dbReference>
<accession>A0A1H4LPL7</accession>
<dbReference type="GO" id="GO:0016887">
    <property type="term" value="F:ATP hydrolysis activity"/>
    <property type="evidence" value="ECO:0007669"/>
    <property type="project" value="InterPro"/>
</dbReference>
<dbReference type="InterPro" id="IPR051782">
    <property type="entry name" value="ABC_Transporter_VariousFunc"/>
</dbReference>
<reference evidence="6" key="1">
    <citation type="submission" date="2016-10" db="EMBL/GenBank/DDBJ databases">
        <authorList>
            <person name="Varghese N."/>
            <person name="Submissions S."/>
        </authorList>
    </citation>
    <scope>NUCLEOTIDE SEQUENCE [LARGE SCALE GENOMIC DNA]</scope>
    <source>
        <strain evidence="6">DSM 40318</strain>
    </source>
</reference>
<dbReference type="InterPro" id="IPR017871">
    <property type="entry name" value="ABC_transporter-like_CS"/>
</dbReference>
<keyword evidence="3 5" id="KW-0067">ATP-binding</keyword>
<dbReference type="GO" id="GO:0005524">
    <property type="term" value="F:ATP binding"/>
    <property type="evidence" value="ECO:0007669"/>
    <property type="project" value="UniProtKB-KW"/>
</dbReference>
<dbReference type="InterPro" id="IPR003593">
    <property type="entry name" value="AAA+_ATPase"/>
</dbReference>
<dbReference type="PANTHER" id="PTHR42939:SF1">
    <property type="entry name" value="ABC TRANSPORTER ATP-BINDING PROTEIN ALBC-RELATED"/>
    <property type="match status" value="1"/>
</dbReference>
<sequence>MTDEIDAAGALQASGLGKTYRRGWALRDVAFHLPAGRICALVGPNGSGKSTLLSLAAGLLTPTTGTLRVFGQEPSAPAARERVAFVAQDKPLYPRFSVADTLRLGRELNPRWDQKAAERVVEEAEVPLSARVGSLSGGQRTCVALALALGKRADLLLLDEPMSDQDPLRRHRMMGVLMAEAAERGTGVVISTHVLAELDGVCDYLLLMGGGRIRLAGEADEIQAAHRLVTGPSETGGGTPAALARHIVVETRTTGRQLTALIRPKDTPSGDGWIITEPSLEEVLLGYLRAPDAPPLLADGTRTPDTEVGT</sequence>
<dbReference type="SMART" id="SM00382">
    <property type="entry name" value="AAA"/>
    <property type="match status" value="1"/>
</dbReference>